<dbReference type="EMBL" id="LAVV01007203">
    <property type="protein sequence ID" value="KNZ56742.1"/>
    <property type="molecule type" value="Genomic_DNA"/>
</dbReference>
<dbReference type="GO" id="GO:0035556">
    <property type="term" value="P:intracellular signal transduction"/>
    <property type="evidence" value="ECO:0007669"/>
    <property type="project" value="TreeGrafter"/>
</dbReference>
<keyword evidence="15" id="KW-1185">Reference proteome</keyword>
<dbReference type="GO" id="GO:0005524">
    <property type="term" value="F:ATP binding"/>
    <property type="evidence" value="ECO:0007669"/>
    <property type="project" value="UniProtKB-UniRule"/>
</dbReference>
<dbReference type="SMART" id="SM00220">
    <property type="entry name" value="S_TKc"/>
    <property type="match status" value="1"/>
</dbReference>
<evidence type="ECO:0000313" key="14">
    <source>
        <dbReference type="EMBL" id="KNZ56742.1"/>
    </source>
</evidence>
<feature type="binding site" evidence="9">
    <location>
        <position position="111"/>
    </location>
    <ligand>
        <name>ATP</name>
        <dbReference type="ChEBI" id="CHEBI:30616"/>
    </ligand>
</feature>
<dbReference type="EC" id="2.7.11.1" evidence="1"/>
<keyword evidence="3" id="KW-0808">Transferase</keyword>
<dbReference type="InterPro" id="IPR000719">
    <property type="entry name" value="Prot_kinase_dom"/>
</dbReference>
<dbReference type="InterPro" id="IPR050236">
    <property type="entry name" value="Ser_Thr_kinase_AGC"/>
</dbReference>
<evidence type="ECO:0000256" key="8">
    <source>
        <dbReference type="ARBA" id="ARBA00048679"/>
    </source>
</evidence>
<feature type="domain" description="AGC-kinase C-terminal" evidence="13">
    <location>
        <begin position="386"/>
        <end position="456"/>
    </location>
</feature>
<dbReference type="InterPro" id="IPR017441">
    <property type="entry name" value="Protein_kinase_ATP_BS"/>
</dbReference>
<dbReference type="PROSITE" id="PS50011">
    <property type="entry name" value="PROTEIN_KINASE_DOM"/>
    <property type="match status" value="1"/>
</dbReference>
<dbReference type="InterPro" id="IPR011009">
    <property type="entry name" value="Kinase-like_dom_sf"/>
</dbReference>
<evidence type="ECO:0000313" key="15">
    <source>
        <dbReference type="Proteomes" id="UP000037035"/>
    </source>
</evidence>
<name>A0A0L6V877_9BASI</name>
<dbReference type="STRING" id="27349.A0A0L6V877"/>
<evidence type="ECO:0000256" key="7">
    <source>
        <dbReference type="ARBA" id="ARBA00047899"/>
    </source>
</evidence>
<evidence type="ECO:0000259" key="13">
    <source>
        <dbReference type="PROSITE" id="PS51285"/>
    </source>
</evidence>
<evidence type="ECO:0000256" key="11">
    <source>
        <dbReference type="SAM" id="MobiDB-lite"/>
    </source>
</evidence>
<dbReference type="PROSITE" id="PS00108">
    <property type="entry name" value="PROTEIN_KINASE_ST"/>
    <property type="match status" value="1"/>
</dbReference>
<dbReference type="Gene3D" id="3.30.200.20">
    <property type="entry name" value="Phosphorylase Kinase, domain 1"/>
    <property type="match status" value="1"/>
</dbReference>
<dbReference type="Gene3D" id="1.10.510.10">
    <property type="entry name" value="Transferase(Phosphotransferase) domain 1"/>
    <property type="match status" value="1"/>
</dbReference>
<keyword evidence="5" id="KW-0418">Kinase</keyword>
<protein>
    <recommendedName>
        <fullName evidence="1">non-specific serine/threonine protein kinase</fullName>
        <ecNumber evidence="1">2.7.11.1</ecNumber>
    </recommendedName>
</protein>
<evidence type="ECO:0000256" key="6">
    <source>
        <dbReference type="ARBA" id="ARBA00022840"/>
    </source>
</evidence>
<accession>A0A0L6V877</accession>
<feature type="region of interest" description="Disordered" evidence="11">
    <location>
        <begin position="1"/>
        <end position="34"/>
    </location>
</feature>
<evidence type="ECO:0000256" key="10">
    <source>
        <dbReference type="RuleBase" id="RU000304"/>
    </source>
</evidence>
<keyword evidence="6 9" id="KW-0067">ATP-binding</keyword>
<dbReference type="PROSITE" id="PS00107">
    <property type="entry name" value="PROTEIN_KINASE_ATP"/>
    <property type="match status" value="1"/>
</dbReference>
<dbReference type="InterPro" id="IPR000961">
    <property type="entry name" value="AGC-kinase_C"/>
</dbReference>
<gene>
    <name evidence="14" type="ORF">VP01_232g4</name>
</gene>
<organism evidence="14 15">
    <name type="scientific">Puccinia sorghi</name>
    <dbReference type="NCBI Taxonomy" id="27349"/>
    <lineage>
        <taxon>Eukaryota</taxon>
        <taxon>Fungi</taxon>
        <taxon>Dikarya</taxon>
        <taxon>Basidiomycota</taxon>
        <taxon>Pucciniomycotina</taxon>
        <taxon>Pucciniomycetes</taxon>
        <taxon>Pucciniales</taxon>
        <taxon>Pucciniaceae</taxon>
        <taxon>Puccinia</taxon>
    </lineage>
</organism>
<dbReference type="PANTHER" id="PTHR24356:SF425">
    <property type="entry name" value="NON-SPECIFIC SERINE_THREONINE PROTEIN KINASE"/>
    <property type="match status" value="1"/>
</dbReference>
<evidence type="ECO:0000256" key="1">
    <source>
        <dbReference type="ARBA" id="ARBA00012513"/>
    </source>
</evidence>
<comment type="caution">
    <text evidence="14">The sequence shown here is derived from an EMBL/GenBank/DDBJ whole genome shotgun (WGS) entry which is preliminary data.</text>
</comment>
<dbReference type="Pfam" id="PF00069">
    <property type="entry name" value="Pkinase"/>
    <property type="match status" value="1"/>
</dbReference>
<comment type="similarity">
    <text evidence="10">Belongs to the protein kinase superfamily.</text>
</comment>
<dbReference type="OrthoDB" id="2495693at2759"/>
<feature type="region of interest" description="Disordered" evidence="11">
    <location>
        <begin position="456"/>
        <end position="481"/>
    </location>
</feature>
<evidence type="ECO:0000256" key="2">
    <source>
        <dbReference type="ARBA" id="ARBA00022527"/>
    </source>
</evidence>
<sequence length="481" mass="54735">MEIAGPSQVPCEGGRYEAGTSRAPEGAEDRKPWVAASQTDFVSGTDSSDESMDWLDEAAEAFQLFRPTTPVPYPAHPNLSEYQFSRVLGKGAFGTVYLARRYVDHHPCAIKVMLKAHCAFSDLYKRLKNEAHLLASLDNPFIVRIEAAFQNQSHLFIQLQLATNGTLETYVQDYAPMNTSKAQFYICQMILALDYLHAKGIVHGDVKPDNILVTERGYLKLTDFGFARHSSSADDSSDSQSSTPSNSGGCFGTTHYMAPETVRGDNFGPWIDWWALGVIFYRSLFACYPFDVERYPSPNRKYCKLFDIVTHPISTHHLHATDSRFRVRHVDDYLKVRQLIKEGHYEIPFTIEPPALSFLQRLLAFSILRRNITWGTIAREHGDYFQGIDWNMVYHRMYKPPFAPPRPPLDPHHSPAGQAIDYAEKYADRTIATKDIYGGMFNHFYYDRTPWQVSKDGMPPMPIPPSDDDEEDMSMSFNLSH</sequence>
<comment type="catalytic activity">
    <reaction evidence="8">
        <text>L-seryl-[protein] + ATP = O-phospho-L-seryl-[protein] + ADP + H(+)</text>
        <dbReference type="Rhea" id="RHEA:17989"/>
        <dbReference type="Rhea" id="RHEA-COMP:9863"/>
        <dbReference type="Rhea" id="RHEA-COMP:11604"/>
        <dbReference type="ChEBI" id="CHEBI:15378"/>
        <dbReference type="ChEBI" id="CHEBI:29999"/>
        <dbReference type="ChEBI" id="CHEBI:30616"/>
        <dbReference type="ChEBI" id="CHEBI:83421"/>
        <dbReference type="ChEBI" id="CHEBI:456216"/>
        <dbReference type="EC" id="2.7.11.1"/>
    </reaction>
</comment>
<reference evidence="14 15" key="1">
    <citation type="submission" date="2015-08" db="EMBL/GenBank/DDBJ databases">
        <title>Next Generation Sequencing and Analysis of the Genome of Puccinia sorghi L Schw, the Causal Agent of Maize Common Rust.</title>
        <authorList>
            <person name="Rochi L."/>
            <person name="Burguener G."/>
            <person name="Darino M."/>
            <person name="Turjanski A."/>
            <person name="Kreff E."/>
            <person name="Dieguez M.J."/>
            <person name="Sacco F."/>
        </authorList>
    </citation>
    <scope>NUCLEOTIDE SEQUENCE [LARGE SCALE GENOMIC DNA]</scope>
    <source>
        <strain evidence="14 15">RO10H11247</strain>
    </source>
</reference>
<dbReference type="VEuPathDB" id="FungiDB:VP01_232g4"/>
<dbReference type="SUPFAM" id="SSF56112">
    <property type="entry name" value="Protein kinase-like (PK-like)"/>
    <property type="match status" value="1"/>
</dbReference>
<evidence type="ECO:0000256" key="9">
    <source>
        <dbReference type="PROSITE-ProRule" id="PRU10141"/>
    </source>
</evidence>
<evidence type="ECO:0000256" key="4">
    <source>
        <dbReference type="ARBA" id="ARBA00022741"/>
    </source>
</evidence>
<dbReference type="PROSITE" id="PS51285">
    <property type="entry name" value="AGC_KINASE_CTER"/>
    <property type="match status" value="1"/>
</dbReference>
<evidence type="ECO:0000259" key="12">
    <source>
        <dbReference type="PROSITE" id="PS50011"/>
    </source>
</evidence>
<proteinExistence type="inferred from homology"/>
<keyword evidence="4 9" id="KW-0547">Nucleotide-binding</keyword>
<dbReference type="InterPro" id="IPR008271">
    <property type="entry name" value="Ser/Thr_kinase_AS"/>
</dbReference>
<dbReference type="Proteomes" id="UP000037035">
    <property type="component" value="Unassembled WGS sequence"/>
</dbReference>
<comment type="catalytic activity">
    <reaction evidence="7">
        <text>L-threonyl-[protein] + ATP = O-phospho-L-threonyl-[protein] + ADP + H(+)</text>
        <dbReference type="Rhea" id="RHEA:46608"/>
        <dbReference type="Rhea" id="RHEA-COMP:11060"/>
        <dbReference type="Rhea" id="RHEA-COMP:11605"/>
        <dbReference type="ChEBI" id="CHEBI:15378"/>
        <dbReference type="ChEBI" id="CHEBI:30013"/>
        <dbReference type="ChEBI" id="CHEBI:30616"/>
        <dbReference type="ChEBI" id="CHEBI:61977"/>
        <dbReference type="ChEBI" id="CHEBI:456216"/>
        <dbReference type="EC" id="2.7.11.1"/>
    </reaction>
</comment>
<keyword evidence="2 10" id="KW-0723">Serine/threonine-protein kinase</keyword>
<evidence type="ECO:0000256" key="5">
    <source>
        <dbReference type="ARBA" id="ARBA00022777"/>
    </source>
</evidence>
<dbReference type="GO" id="GO:0004674">
    <property type="term" value="F:protein serine/threonine kinase activity"/>
    <property type="evidence" value="ECO:0007669"/>
    <property type="project" value="UniProtKB-KW"/>
</dbReference>
<feature type="domain" description="Protein kinase" evidence="12">
    <location>
        <begin position="82"/>
        <end position="385"/>
    </location>
</feature>
<evidence type="ECO:0000256" key="3">
    <source>
        <dbReference type="ARBA" id="ARBA00022679"/>
    </source>
</evidence>
<dbReference type="PANTHER" id="PTHR24356">
    <property type="entry name" value="SERINE/THREONINE-PROTEIN KINASE"/>
    <property type="match status" value="1"/>
</dbReference>
<dbReference type="AlphaFoldDB" id="A0A0L6V877"/>